<keyword evidence="6" id="KW-0029">Amino-acid transport</keyword>
<evidence type="ECO:0000256" key="8">
    <source>
        <dbReference type="ARBA" id="ARBA00023136"/>
    </source>
</evidence>
<keyword evidence="5 9" id="KW-0812">Transmembrane</keyword>
<dbReference type="Proteomes" id="UP000065807">
    <property type="component" value="Chromosome"/>
</dbReference>
<dbReference type="PANTHER" id="PTHR30614">
    <property type="entry name" value="MEMBRANE COMPONENT OF AMINO ACID ABC TRANSPORTER"/>
    <property type="match status" value="1"/>
</dbReference>
<dbReference type="InterPro" id="IPR043429">
    <property type="entry name" value="ArtM/GltK/GlnP/TcyL/YhdX-like"/>
</dbReference>
<dbReference type="GO" id="GO:0043190">
    <property type="term" value="C:ATP-binding cassette (ABC) transporter complex"/>
    <property type="evidence" value="ECO:0007669"/>
    <property type="project" value="InterPro"/>
</dbReference>
<feature type="transmembrane region" description="Helical" evidence="9">
    <location>
        <begin position="12"/>
        <end position="37"/>
    </location>
</feature>
<evidence type="ECO:0000256" key="1">
    <source>
        <dbReference type="ARBA" id="ARBA00004651"/>
    </source>
</evidence>
<gene>
    <name evidence="11" type="ORF">LIP_0519</name>
</gene>
<comment type="subcellular location">
    <subcellularLocation>
        <location evidence="1 9">Cell membrane</location>
        <topology evidence="1 9">Multi-pass membrane protein</topology>
    </subcellularLocation>
</comment>
<reference evidence="12" key="1">
    <citation type="submission" date="2015-07" db="EMBL/GenBank/DDBJ databases">
        <title>Complete genome sequence and phylogenetic analysis of Limnochorda pilosa.</title>
        <authorList>
            <person name="Watanabe M."/>
            <person name="Kojima H."/>
            <person name="Fukui M."/>
        </authorList>
    </citation>
    <scope>NUCLEOTIDE SEQUENCE [LARGE SCALE GENOMIC DNA]</scope>
    <source>
        <strain evidence="12">HC45</strain>
    </source>
</reference>
<feature type="transmembrane region" description="Helical" evidence="9">
    <location>
        <begin position="49"/>
        <end position="74"/>
    </location>
</feature>
<accession>A0A0K2SGY4</accession>
<dbReference type="GO" id="GO:0022857">
    <property type="term" value="F:transmembrane transporter activity"/>
    <property type="evidence" value="ECO:0007669"/>
    <property type="project" value="InterPro"/>
</dbReference>
<keyword evidence="7 9" id="KW-1133">Transmembrane helix</keyword>
<comment type="similarity">
    <text evidence="2">Belongs to the binding-protein-dependent transport system permease family. HisMQ subfamily.</text>
</comment>
<dbReference type="KEGG" id="lpil:LIP_0519"/>
<proteinExistence type="inferred from homology"/>
<keyword evidence="3 9" id="KW-0813">Transport</keyword>
<dbReference type="STRING" id="1555112.LIP_0519"/>
<dbReference type="InterPro" id="IPR010065">
    <property type="entry name" value="AA_ABC_transptr_permease_3TM"/>
</dbReference>
<dbReference type="EMBL" id="AP014924">
    <property type="protein sequence ID" value="BAS26376.1"/>
    <property type="molecule type" value="Genomic_DNA"/>
</dbReference>
<evidence type="ECO:0000313" key="11">
    <source>
        <dbReference type="EMBL" id="BAS26376.1"/>
    </source>
</evidence>
<dbReference type="PROSITE" id="PS50928">
    <property type="entry name" value="ABC_TM1"/>
    <property type="match status" value="1"/>
</dbReference>
<evidence type="ECO:0000256" key="4">
    <source>
        <dbReference type="ARBA" id="ARBA00022475"/>
    </source>
</evidence>
<sequence length="216" mass="23884">MSWQVMVNAFPVLLQGALVTVEITAFAILLGFVLGVMVGLARLQRRGPVAWLALAYVQLIRGTPLLVLVFFIYFGLPVVLGRRIDPFAAAVVATSLNAGAYIGEIVRAGIESIHRGQWEASVSLGMTPWLTMRHVILPQAIRRMVPPLGNQFIITLKDTSLLSVIAVEELTRRGQLIIATNFRSFEVWGEVALLYVAMILLLSRLLGEVERRVEVH</sequence>
<keyword evidence="4" id="KW-1003">Cell membrane</keyword>
<evidence type="ECO:0000256" key="6">
    <source>
        <dbReference type="ARBA" id="ARBA00022970"/>
    </source>
</evidence>
<dbReference type="NCBIfam" id="TIGR01726">
    <property type="entry name" value="HEQRo_perm_3TM"/>
    <property type="match status" value="1"/>
</dbReference>
<dbReference type="GO" id="GO:0006865">
    <property type="term" value="P:amino acid transport"/>
    <property type="evidence" value="ECO:0007669"/>
    <property type="project" value="UniProtKB-KW"/>
</dbReference>
<dbReference type="PANTHER" id="PTHR30614:SF20">
    <property type="entry name" value="GLUTAMINE TRANSPORT SYSTEM PERMEASE PROTEIN GLNP"/>
    <property type="match status" value="1"/>
</dbReference>
<dbReference type="AlphaFoldDB" id="A0A0K2SGY4"/>
<dbReference type="SUPFAM" id="SSF161098">
    <property type="entry name" value="MetI-like"/>
    <property type="match status" value="1"/>
</dbReference>
<dbReference type="Gene3D" id="1.10.3720.10">
    <property type="entry name" value="MetI-like"/>
    <property type="match status" value="1"/>
</dbReference>
<evidence type="ECO:0000259" key="10">
    <source>
        <dbReference type="PROSITE" id="PS50928"/>
    </source>
</evidence>
<dbReference type="InterPro" id="IPR035906">
    <property type="entry name" value="MetI-like_sf"/>
</dbReference>
<organism evidence="11 12">
    <name type="scientific">Limnochorda pilosa</name>
    <dbReference type="NCBI Taxonomy" id="1555112"/>
    <lineage>
        <taxon>Bacteria</taxon>
        <taxon>Bacillati</taxon>
        <taxon>Bacillota</taxon>
        <taxon>Limnochordia</taxon>
        <taxon>Limnochordales</taxon>
        <taxon>Limnochordaceae</taxon>
        <taxon>Limnochorda</taxon>
    </lineage>
</organism>
<evidence type="ECO:0000256" key="5">
    <source>
        <dbReference type="ARBA" id="ARBA00022692"/>
    </source>
</evidence>
<evidence type="ECO:0000256" key="2">
    <source>
        <dbReference type="ARBA" id="ARBA00010072"/>
    </source>
</evidence>
<reference evidence="12" key="2">
    <citation type="journal article" date="2016" name="Int. J. Syst. Evol. Microbiol.">
        <title>Complete genome sequence and cell structure of Limnochorda pilosa, a Gram-negative spore-former within the phylum Firmicutes.</title>
        <authorList>
            <person name="Watanabe M."/>
            <person name="Kojima H."/>
            <person name="Fukui M."/>
        </authorList>
    </citation>
    <scope>NUCLEOTIDE SEQUENCE [LARGE SCALE GENOMIC DNA]</scope>
    <source>
        <strain evidence="12">HC45</strain>
    </source>
</reference>
<name>A0A0K2SGY4_LIMPI</name>
<keyword evidence="12" id="KW-1185">Reference proteome</keyword>
<dbReference type="PATRIC" id="fig|1555112.3.peg.541"/>
<protein>
    <submittedName>
        <fullName evidence="11">Glutamine ABC transporter permease</fullName>
    </submittedName>
</protein>
<evidence type="ECO:0000256" key="9">
    <source>
        <dbReference type="RuleBase" id="RU363032"/>
    </source>
</evidence>
<evidence type="ECO:0000256" key="7">
    <source>
        <dbReference type="ARBA" id="ARBA00022989"/>
    </source>
</evidence>
<dbReference type="InterPro" id="IPR000515">
    <property type="entry name" value="MetI-like"/>
</dbReference>
<dbReference type="Pfam" id="PF00528">
    <property type="entry name" value="BPD_transp_1"/>
    <property type="match status" value="1"/>
</dbReference>
<feature type="domain" description="ABC transmembrane type-1" evidence="10">
    <location>
        <begin position="17"/>
        <end position="206"/>
    </location>
</feature>
<evidence type="ECO:0000313" key="12">
    <source>
        <dbReference type="Proteomes" id="UP000065807"/>
    </source>
</evidence>
<evidence type="ECO:0000256" key="3">
    <source>
        <dbReference type="ARBA" id="ARBA00022448"/>
    </source>
</evidence>
<dbReference type="FunFam" id="1.10.3720.10:FF:000033">
    <property type="entry name" value="Polar amino acid ABC transporter permease"/>
    <property type="match status" value="1"/>
</dbReference>
<keyword evidence="8 9" id="KW-0472">Membrane</keyword>
<dbReference type="CDD" id="cd06261">
    <property type="entry name" value="TM_PBP2"/>
    <property type="match status" value="1"/>
</dbReference>